<evidence type="ECO:0000313" key="1">
    <source>
        <dbReference type="EMBL" id="KAJ9115362.1"/>
    </source>
</evidence>
<evidence type="ECO:0000313" key="2">
    <source>
        <dbReference type="Proteomes" id="UP001234202"/>
    </source>
</evidence>
<proteinExistence type="predicted"/>
<name>A0ACC2WWE3_9TREE</name>
<gene>
    <name evidence="1" type="ORF">QFC24_006977</name>
</gene>
<dbReference type="Proteomes" id="UP001234202">
    <property type="component" value="Unassembled WGS sequence"/>
</dbReference>
<protein>
    <submittedName>
        <fullName evidence="1">Uncharacterized protein</fullName>
    </submittedName>
</protein>
<sequence>MGWFKAIKEAQWKDLDPTNKHGALGTNLRNLDKHVVQPLEKDALLVAFTGIPAVGPLAAAYFAALFLDAPSHRALPLWLRIVLQDQHMYDHIDLTKVSYHENSHIEQYAITIGYNIFIKGTIHIQGPNVDYNDLLTILHELQHCVQYERGGGIGPVFSKIVAQYGGQFLNGGPTKNIHDDAALEAEAIQAEKDYGPRVWADLPNFSIFSDGPRQGHGDVRPRGGRLP</sequence>
<accession>A0ACC2WWE3</accession>
<organism evidence="1 2">
    <name type="scientific">Naganishia onofrii</name>
    <dbReference type="NCBI Taxonomy" id="1851511"/>
    <lineage>
        <taxon>Eukaryota</taxon>
        <taxon>Fungi</taxon>
        <taxon>Dikarya</taxon>
        <taxon>Basidiomycota</taxon>
        <taxon>Agaricomycotina</taxon>
        <taxon>Tremellomycetes</taxon>
        <taxon>Filobasidiales</taxon>
        <taxon>Filobasidiaceae</taxon>
        <taxon>Naganishia</taxon>
    </lineage>
</organism>
<comment type="caution">
    <text evidence="1">The sequence shown here is derived from an EMBL/GenBank/DDBJ whole genome shotgun (WGS) entry which is preliminary data.</text>
</comment>
<reference evidence="1" key="1">
    <citation type="submission" date="2023-04" db="EMBL/GenBank/DDBJ databases">
        <title>Draft Genome sequencing of Naganishia species isolated from polar environments using Oxford Nanopore Technology.</title>
        <authorList>
            <person name="Leo P."/>
            <person name="Venkateswaran K."/>
        </authorList>
    </citation>
    <scope>NUCLEOTIDE SEQUENCE</scope>
    <source>
        <strain evidence="1">DBVPG 5303</strain>
    </source>
</reference>
<dbReference type="EMBL" id="JASBWV010000044">
    <property type="protein sequence ID" value="KAJ9115362.1"/>
    <property type="molecule type" value="Genomic_DNA"/>
</dbReference>
<keyword evidence="2" id="KW-1185">Reference proteome</keyword>